<dbReference type="KEGG" id="asul:DFR86_10040"/>
<gene>
    <name evidence="7" type="ORF">DFR86_10040</name>
</gene>
<dbReference type="Pfam" id="PF06146">
    <property type="entry name" value="PsiE"/>
    <property type="match status" value="1"/>
</dbReference>
<evidence type="ECO:0008006" key="9">
    <source>
        <dbReference type="Google" id="ProtNLM"/>
    </source>
</evidence>
<dbReference type="EMBL" id="CP029288">
    <property type="protein sequence ID" value="AWR98326.1"/>
    <property type="molecule type" value="Genomic_DNA"/>
</dbReference>
<keyword evidence="2" id="KW-1003">Cell membrane</keyword>
<accession>A0A2U9IQR8</accession>
<keyword evidence="5 6" id="KW-0472">Membrane</keyword>
<dbReference type="AlphaFoldDB" id="A0A2U9IQR8"/>
<protein>
    <recommendedName>
        <fullName evidence="9">Phosphate-starvation-inducible E-like protein</fullName>
    </recommendedName>
</protein>
<organism evidence="7 8">
    <name type="scientific">Acidianus sulfidivorans JP7</name>
    <dbReference type="NCBI Taxonomy" id="619593"/>
    <lineage>
        <taxon>Archaea</taxon>
        <taxon>Thermoproteota</taxon>
        <taxon>Thermoprotei</taxon>
        <taxon>Sulfolobales</taxon>
        <taxon>Sulfolobaceae</taxon>
        <taxon>Acidianus</taxon>
    </lineage>
</organism>
<dbReference type="InterPro" id="IPR020948">
    <property type="entry name" value="P_starv_induced_PsiE-like"/>
</dbReference>
<dbReference type="GO" id="GO:0005886">
    <property type="term" value="C:plasma membrane"/>
    <property type="evidence" value="ECO:0007669"/>
    <property type="project" value="UniProtKB-SubCell"/>
</dbReference>
<comment type="subcellular location">
    <subcellularLocation>
        <location evidence="1">Cell membrane</location>
        <topology evidence="1">Multi-pass membrane protein</topology>
    </subcellularLocation>
</comment>
<reference evidence="7 8" key="1">
    <citation type="submission" date="2018-05" db="EMBL/GenBank/DDBJ databases">
        <title>Complete Genome Sequences of Extremely Thermoacidophilic, Metal-Mobilizing Type-Strain Members of the Archaeal Family Sulfolobaceae: Acidianus brierleyi DSM-1651T, Acidianus sulfidivorans DSM-18786T, Metallosphaera hakonensis DSM-7519T, and Metallosphaera prunae DSM-10039T.</title>
        <authorList>
            <person name="Counts J.A."/>
            <person name="Kelly R.M."/>
        </authorList>
    </citation>
    <scope>NUCLEOTIDE SEQUENCE [LARGE SCALE GENOMIC DNA]</scope>
    <source>
        <strain evidence="7 8">JP7</strain>
    </source>
</reference>
<name>A0A2U9IQR8_9CREN</name>
<evidence type="ECO:0000256" key="6">
    <source>
        <dbReference type="SAM" id="Phobius"/>
    </source>
</evidence>
<sequence length="147" mass="16755">MDYKKLIRKTITPENTIKIAAVLVQALLFIGLILIFIYIIIIAIQSIPQGLLEEATIILENSLLIIVFFEIYQSIIDFFRGKGRSVIYVMDATISFLLREIIIGVFTDTITLSYMIAIGIVIGIISFSRYALTRTEKIIKKPKRKIK</sequence>
<dbReference type="Proteomes" id="UP000248410">
    <property type="component" value="Chromosome"/>
</dbReference>
<evidence type="ECO:0000256" key="5">
    <source>
        <dbReference type="ARBA" id="ARBA00023136"/>
    </source>
</evidence>
<keyword evidence="4 6" id="KW-1133">Transmembrane helix</keyword>
<feature type="transmembrane region" description="Helical" evidence="6">
    <location>
        <begin position="21"/>
        <end position="45"/>
    </location>
</feature>
<evidence type="ECO:0000313" key="8">
    <source>
        <dbReference type="Proteomes" id="UP000248410"/>
    </source>
</evidence>
<evidence type="ECO:0000313" key="7">
    <source>
        <dbReference type="EMBL" id="AWR98326.1"/>
    </source>
</evidence>
<evidence type="ECO:0000256" key="4">
    <source>
        <dbReference type="ARBA" id="ARBA00022989"/>
    </source>
</evidence>
<feature type="transmembrane region" description="Helical" evidence="6">
    <location>
        <begin position="57"/>
        <end position="79"/>
    </location>
</feature>
<feature type="transmembrane region" description="Helical" evidence="6">
    <location>
        <begin position="86"/>
        <end position="106"/>
    </location>
</feature>
<evidence type="ECO:0000256" key="2">
    <source>
        <dbReference type="ARBA" id="ARBA00022475"/>
    </source>
</evidence>
<proteinExistence type="predicted"/>
<keyword evidence="8" id="KW-1185">Reference proteome</keyword>
<evidence type="ECO:0000256" key="1">
    <source>
        <dbReference type="ARBA" id="ARBA00004651"/>
    </source>
</evidence>
<keyword evidence="3 6" id="KW-0812">Transmembrane</keyword>
<feature type="transmembrane region" description="Helical" evidence="6">
    <location>
        <begin position="112"/>
        <end position="132"/>
    </location>
</feature>
<evidence type="ECO:0000256" key="3">
    <source>
        <dbReference type="ARBA" id="ARBA00022692"/>
    </source>
</evidence>